<evidence type="ECO:0000313" key="4">
    <source>
        <dbReference type="Proteomes" id="UP000198717"/>
    </source>
</evidence>
<evidence type="ECO:0008006" key="6">
    <source>
        <dbReference type="Google" id="ProtNLM"/>
    </source>
</evidence>
<evidence type="ECO:0000313" key="5">
    <source>
        <dbReference type="Proteomes" id="UP000321224"/>
    </source>
</evidence>
<dbReference type="Proteomes" id="UP000198717">
    <property type="component" value="Unassembled WGS sequence"/>
</dbReference>
<evidence type="ECO:0000313" key="2">
    <source>
        <dbReference type="EMBL" id="GEL74646.1"/>
    </source>
</evidence>
<dbReference type="EMBL" id="FNAJ01000008">
    <property type="protein sequence ID" value="SDE54961.1"/>
    <property type="molecule type" value="Genomic_DNA"/>
</dbReference>
<comment type="caution">
    <text evidence="2">The sequence shown here is derived from an EMBL/GenBank/DDBJ whole genome shotgun (WGS) entry which is preliminary data.</text>
</comment>
<gene>
    <name evidence="2" type="ORF">MVI01_64300</name>
    <name evidence="3" type="ORF">SAMN04488504_108174</name>
</gene>
<evidence type="ECO:0000313" key="3">
    <source>
        <dbReference type="EMBL" id="SDE54961.1"/>
    </source>
</evidence>
<proteinExistence type="predicted"/>
<name>A0A511HM68_9BACT</name>
<feature type="compositionally biased region" description="Basic and acidic residues" evidence="1">
    <location>
        <begin position="39"/>
        <end position="50"/>
    </location>
</feature>
<feature type="region of interest" description="Disordered" evidence="1">
    <location>
        <begin position="114"/>
        <end position="210"/>
    </location>
</feature>
<reference evidence="2 5" key="2">
    <citation type="submission" date="2019-07" db="EMBL/GenBank/DDBJ databases">
        <title>Whole genome shotgun sequence of Myxococcus virescens NBRC 100334.</title>
        <authorList>
            <person name="Hosoyama A."/>
            <person name="Uohara A."/>
            <person name="Ohji S."/>
            <person name="Ichikawa N."/>
        </authorList>
    </citation>
    <scope>NUCLEOTIDE SEQUENCE [LARGE SCALE GENOMIC DNA]</scope>
    <source>
        <strain evidence="2 5">NBRC 100334</strain>
    </source>
</reference>
<evidence type="ECO:0000256" key="1">
    <source>
        <dbReference type="SAM" id="MobiDB-lite"/>
    </source>
</evidence>
<dbReference type="EMBL" id="BJVY01000051">
    <property type="protein sequence ID" value="GEL74646.1"/>
    <property type="molecule type" value="Genomic_DNA"/>
</dbReference>
<protein>
    <recommendedName>
        <fullName evidence="6">DnaA N-terminal domain-containing protein</fullName>
    </recommendedName>
</protein>
<dbReference type="Proteomes" id="UP000321224">
    <property type="component" value="Unassembled WGS sequence"/>
</dbReference>
<reference evidence="3 4" key="1">
    <citation type="submission" date="2016-10" db="EMBL/GenBank/DDBJ databases">
        <authorList>
            <person name="Varghese N."/>
            <person name="Submissions S."/>
        </authorList>
    </citation>
    <scope>NUCLEOTIDE SEQUENCE [LARGE SCALE GENOMIC DNA]</scope>
    <source>
        <strain evidence="3 4">DSM 2260</strain>
    </source>
</reference>
<organism evidence="2 5">
    <name type="scientific">Myxococcus virescens</name>
    <dbReference type="NCBI Taxonomy" id="83456"/>
    <lineage>
        <taxon>Bacteria</taxon>
        <taxon>Pseudomonadati</taxon>
        <taxon>Myxococcota</taxon>
        <taxon>Myxococcia</taxon>
        <taxon>Myxococcales</taxon>
        <taxon>Cystobacterineae</taxon>
        <taxon>Myxococcaceae</taxon>
        <taxon>Myxococcus</taxon>
    </lineage>
</organism>
<feature type="region of interest" description="Disordered" evidence="1">
    <location>
        <begin position="29"/>
        <end position="57"/>
    </location>
</feature>
<accession>A0A511HM68</accession>
<sequence length="662" mass="71795">MPACTQRPADEELSQDAEHLPLVEPASAEELAQVLPPPRGDRARHARGEDPGIPPDFFTEACPCAQQQVAELRAQVLAERDARLRAESYAAGVDHGWRQAVSLLAPSVLGLRPATTPEVMPPPPSSFGHVTQPKAAVTQSQRDNQRDTAPVSVTSAVEGGGGEENPKRIPKPATLRQQLKRQRDRQKASVTGSVTPPLPPPSASKTRGALVAVTQDARAVRDVREAAREYRKPDALPPDIRALREGWNAMALAHGFPAWGERTSRRMAEDALGALRRRPLEEWLRVFALVPRSPACRGELSNRLRANVVWVLTWTRAGLEVAEQLLSGAWSLDPERPEAPPHEEPGAAVCLEDVPMGTEAARAWARVLAALRADGKHRACEGLECFRAVALDDAGLEVAAPDQFSLDWMQDTCRGLVNGYAHRTGLAGLRFVVQEQEEEYSPPVAPAEPVETLPFEPPPSIAPAAESLPDGVERVFFAARGCSYTWQPYRDDPAARRLLALAGTGGVPEVLRRWGHGVEARYRQRCDTLADLVRRWEANATPEYRPDTSPPAETRRRADVDVGRGEYPPALEVPDTPAGRAWEQLLEELRAAGQSYVAGHAAGRGLPVALEGPCLVVEAKDQYALNGLELFAQPALDNAARALGLELRVTLAGQPADAGGLQ</sequence>
<dbReference type="AlphaFoldDB" id="A0A511HM68"/>
<keyword evidence="4" id="KW-1185">Reference proteome</keyword>